<evidence type="ECO:0000313" key="3">
    <source>
        <dbReference type="EMBL" id="MBB3173546.1"/>
    </source>
</evidence>
<dbReference type="Proteomes" id="UP000557688">
    <property type="component" value="Unassembled WGS sequence"/>
</dbReference>
<dbReference type="Gene3D" id="2.120.10.30">
    <property type="entry name" value="TolB, C-terminal domain"/>
    <property type="match status" value="1"/>
</dbReference>
<comment type="caution">
    <text evidence="3">The sequence shown here is derived from an EMBL/GenBank/DDBJ whole genome shotgun (WGS) entry which is preliminary data.</text>
</comment>
<dbReference type="PANTHER" id="PTHR33546">
    <property type="entry name" value="LARGE, MULTIFUNCTIONAL SECRETED PROTEIN-RELATED"/>
    <property type="match status" value="1"/>
</dbReference>
<proteinExistence type="predicted"/>
<reference evidence="4 6" key="1">
    <citation type="submission" date="2020-06" db="EMBL/GenBank/DDBJ databases">
        <title>Description of novel acetic acid bacteria.</title>
        <authorList>
            <person name="Sombolestani A."/>
        </authorList>
    </citation>
    <scope>NUCLEOTIDE SEQUENCE [LARGE SCALE GENOMIC DNA]</scope>
    <source>
        <strain evidence="4 6">LMG 26838</strain>
    </source>
</reference>
<dbReference type="AlphaFoldDB" id="A0A839UUU9"/>
<dbReference type="EMBL" id="JABXXQ010000386">
    <property type="protein sequence ID" value="NVN31476.1"/>
    <property type="molecule type" value="Genomic_DNA"/>
</dbReference>
<evidence type="ECO:0000313" key="5">
    <source>
        <dbReference type="Proteomes" id="UP000557688"/>
    </source>
</evidence>
<organism evidence="3 5">
    <name type="scientific">Endobacter medicaginis</name>
    <dbReference type="NCBI Taxonomy" id="1181271"/>
    <lineage>
        <taxon>Bacteria</taxon>
        <taxon>Pseudomonadati</taxon>
        <taxon>Pseudomonadota</taxon>
        <taxon>Alphaproteobacteria</taxon>
        <taxon>Acetobacterales</taxon>
        <taxon>Acetobacteraceae</taxon>
        <taxon>Endobacter</taxon>
    </lineage>
</organism>
<evidence type="ECO:0000313" key="4">
    <source>
        <dbReference type="EMBL" id="NVN31476.1"/>
    </source>
</evidence>
<evidence type="ECO:0000313" key="6">
    <source>
        <dbReference type="Proteomes" id="UP000565205"/>
    </source>
</evidence>
<accession>A0A839UUU9</accession>
<dbReference type="Pfam" id="PF07995">
    <property type="entry name" value="GSDH"/>
    <property type="match status" value="1"/>
</dbReference>
<dbReference type="PANTHER" id="PTHR33546:SF1">
    <property type="entry name" value="LARGE, MULTIFUNCTIONAL SECRETED PROTEIN"/>
    <property type="match status" value="1"/>
</dbReference>
<protein>
    <submittedName>
        <fullName evidence="3">Glucose/arabinose dehydrogenase</fullName>
    </submittedName>
    <submittedName>
        <fullName evidence="4">PQQ-dependent sugar dehydrogenase</fullName>
    </submittedName>
</protein>
<gene>
    <name evidence="3" type="ORF">FHR90_001369</name>
    <name evidence="4" type="ORF">HUK83_14205</name>
</gene>
<evidence type="ECO:0000256" key="1">
    <source>
        <dbReference type="SAM" id="SignalP"/>
    </source>
</evidence>
<keyword evidence="1" id="KW-0732">Signal</keyword>
<feature type="domain" description="Glucose/Sorbosone dehydrogenase" evidence="2">
    <location>
        <begin position="128"/>
        <end position="289"/>
    </location>
</feature>
<keyword evidence="5" id="KW-1185">Reference proteome</keyword>
<dbReference type="InterPro" id="IPR012938">
    <property type="entry name" value="Glc/Sorbosone_DH"/>
</dbReference>
<dbReference type="InterPro" id="IPR011042">
    <property type="entry name" value="6-blade_b-propeller_TolB-like"/>
</dbReference>
<dbReference type="Proteomes" id="UP000565205">
    <property type="component" value="Unassembled WGS sequence"/>
</dbReference>
<dbReference type="RefSeq" id="WP_176625808.1">
    <property type="nucleotide sequence ID" value="NZ_JABXXQ010000386.1"/>
</dbReference>
<feature type="chain" id="PRO_5033940563" evidence="1">
    <location>
        <begin position="20"/>
        <end position="362"/>
    </location>
</feature>
<name>A0A839UUU9_9PROT</name>
<dbReference type="InterPro" id="IPR011041">
    <property type="entry name" value="Quinoprot_gluc/sorb_DH_b-prop"/>
</dbReference>
<evidence type="ECO:0000259" key="2">
    <source>
        <dbReference type="Pfam" id="PF07995"/>
    </source>
</evidence>
<sequence>MLRRLIVSLLAMTCLPALARPLPSVPARFHLDVVTDQVPDAREIALGPPGVIFVGSMDEGAVYAVRWRPGQTAKVTTLARDLADPAGVAFHGGDLYVSATNRILVLRDIIDHLDDPPKPEIAVDHLPWKRGDHYWKFIAFGPDGLLYVPIGAPCNVCAVGHDYGKLMRMRPDGSAREDIAYGIRNSVGIAWPTGATAPLPLYFTDNGRDGMGDDLPSDELNRLDRVGQDFGFPFCHQGDTPDPDFGAGHPCADFTPPLARPGAHVATLGLRFYDGPMFPAALRGSVIIAEHGSWDRSTPSGYRVVAIPLRDGHPGRQTVLLEALSGLTPLARPADVQPLPDGSLLISDQLDGRLFRLTYEAP</sequence>
<dbReference type="SUPFAM" id="SSF50952">
    <property type="entry name" value="Soluble quinoprotein glucose dehydrogenase"/>
    <property type="match status" value="1"/>
</dbReference>
<reference evidence="3 5" key="2">
    <citation type="submission" date="2020-08" db="EMBL/GenBank/DDBJ databases">
        <title>Genomic Encyclopedia of Type Strains, Phase III (KMG-III): the genomes of soil and plant-associated and newly described type strains.</title>
        <authorList>
            <person name="Whitman W."/>
        </authorList>
    </citation>
    <scope>NUCLEOTIDE SEQUENCE [LARGE SCALE GENOMIC DNA]</scope>
    <source>
        <strain evidence="3 5">CECT 8088</strain>
    </source>
</reference>
<dbReference type="EMBL" id="JACHXV010000004">
    <property type="protein sequence ID" value="MBB3173546.1"/>
    <property type="molecule type" value="Genomic_DNA"/>
</dbReference>
<feature type="signal peptide" evidence="1">
    <location>
        <begin position="1"/>
        <end position="19"/>
    </location>
</feature>